<dbReference type="InterPro" id="IPR042099">
    <property type="entry name" value="ANL_N_sf"/>
</dbReference>
<gene>
    <name evidence="3" type="ORF">O3M35_006657</name>
</gene>
<evidence type="ECO:0000259" key="1">
    <source>
        <dbReference type="Pfam" id="PF00501"/>
    </source>
</evidence>
<dbReference type="InterPro" id="IPR011047">
    <property type="entry name" value="Quinoprotein_ADH-like_sf"/>
</dbReference>
<evidence type="ECO:0000259" key="2">
    <source>
        <dbReference type="Pfam" id="PF13570"/>
    </source>
</evidence>
<dbReference type="Gene3D" id="3.30.300.30">
    <property type="match status" value="1"/>
</dbReference>
<accession>A0AAW1DJJ5</accession>
<dbReference type="Gene3D" id="3.40.50.12780">
    <property type="entry name" value="N-terminal domain of ligase-like"/>
    <property type="match status" value="1"/>
</dbReference>
<dbReference type="GO" id="GO:0043041">
    <property type="term" value="P:amino acid activation for nonribosomal peptide biosynthetic process"/>
    <property type="evidence" value="ECO:0007669"/>
    <property type="project" value="TreeGrafter"/>
</dbReference>
<dbReference type="PANTHER" id="PTHR44394:SF1">
    <property type="entry name" value="BETA-ALANINE-ACTIVATING ENZYME"/>
    <property type="match status" value="1"/>
</dbReference>
<evidence type="ECO:0000313" key="3">
    <source>
        <dbReference type="EMBL" id="KAK9509313.1"/>
    </source>
</evidence>
<dbReference type="InterPro" id="IPR002372">
    <property type="entry name" value="PQQ_rpt_dom"/>
</dbReference>
<dbReference type="SMART" id="SM00564">
    <property type="entry name" value="PQQ"/>
    <property type="match status" value="5"/>
</dbReference>
<dbReference type="AlphaFoldDB" id="A0AAW1DJJ5"/>
<dbReference type="InterPro" id="IPR018391">
    <property type="entry name" value="PQQ_b-propeller_rpt"/>
</dbReference>
<dbReference type="InterPro" id="IPR015943">
    <property type="entry name" value="WD40/YVTN_repeat-like_dom_sf"/>
</dbReference>
<dbReference type="PANTHER" id="PTHR44394">
    <property type="entry name" value="BETA-ALANINE-ACTIVATING ENZYME"/>
    <property type="match status" value="1"/>
</dbReference>
<dbReference type="Proteomes" id="UP001461498">
    <property type="component" value="Unassembled WGS sequence"/>
</dbReference>
<dbReference type="Gene3D" id="2.130.10.10">
    <property type="entry name" value="YVTN repeat-like/Quinoprotein amine dehydrogenase"/>
    <property type="match status" value="2"/>
</dbReference>
<dbReference type="InterPro" id="IPR000873">
    <property type="entry name" value="AMP-dep_synth/lig_dom"/>
</dbReference>
<protein>
    <submittedName>
        <fullName evidence="3">Uncharacterized protein</fullName>
    </submittedName>
</protein>
<dbReference type="SUPFAM" id="SSF50998">
    <property type="entry name" value="Quinoprotein alcohol dehydrogenase-like"/>
    <property type="match status" value="1"/>
</dbReference>
<dbReference type="InterPro" id="IPR052091">
    <property type="entry name" value="Beta-ala_Activ/Resist"/>
</dbReference>
<organism evidence="3 4">
    <name type="scientific">Rhynocoris fuscipes</name>
    <dbReference type="NCBI Taxonomy" id="488301"/>
    <lineage>
        <taxon>Eukaryota</taxon>
        <taxon>Metazoa</taxon>
        <taxon>Ecdysozoa</taxon>
        <taxon>Arthropoda</taxon>
        <taxon>Hexapoda</taxon>
        <taxon>Insecta</taxon>
        <taxon>Pterygota</taxon>
        <taxon>Neoptera</taxon>
        <taxon>Paraneoptera</taxon>
        <taxon>Hemiptera</taxon>
        <taxon>Heteroptera</taxon>
        <taxon>Panheteroptera</taxon>
        <taxon>Cimicomorpha</taxon>
        <taxon>Reduviidae</taxon>
        <taxon>Harpactorinae</taxon>
        <taxon>Harpactorini</taxon>
        <taxon>Rhynocoris</taxon>
    </lineage>
</organism>
<feature type="domain" description="AMP-dependent synthetase/ligase" evidence="1">
    <location>
        <begin position="20"/>
        <end position="356"/>
    </location>
</feature>
<dbReference type="SUPFAM" id="SSF56801">
    <property type="entry name" value="Acetyl-CoA synthetase-like"/>
    <property type="match status" value="1"/>
</dbReference>
<sequence>MSNSLCDLISKIFTDSAMNSKVALKYYHKCWKYWTYLDIKLSSEIVSKILKKYIKENSKQFILLILNVTHTIPSLIFGILKSSCAFVCSSSEIEHYKRLVDKLGIEFIITNMDLSRNFTMGERKYSYLESFELMEEKCNIWRTDITAVCRKQLFAYAITTSGTTGISKIVKVTHQSIAPNIVSLSEILQIVESDVIYLSSPITFDPSIIEIFLALSNQATLYIVDKDIKLDQNKLLNLLSNKESGPTIIQTTPSILRSWNISNLNLQLFNGGSNLRALILGGESFPNLDELNLWKLNSSILVYNIYGITEVSCWATINKVWPSQNPDISIGFPLTETVIKLVNCDLNNIGEMYIGSSTRFCEINDERIANLSKELPFFRATGDLFQEIDKKYYYIGRKDDRIKRWGVSTHLKDIEDAVKRLGYLNCACISVNDDVEKRIKIGLFIFSDIVLDCLEFWRKLRCELNSSSWPDDIISMKDIPLTPHGKLDKQILIEVLKTRNNDISPEKFFTKYWKYFTGTEISEKRGFISSGGDSFSALQFISMLKRYSIPDNFLASLLQDTSYLECFTEFQKCLCYKRPLDTDISSNFMKKIKCTEKSLNVGANSINRDVIYRNIKGRIFPLHYKSDIISEKQVVFETLWSYHLGKCIDASPLVVSLKTGENLAIVGSHSGRVSVLDMHDGHQISEIILPNRVESCACISDDAKYYYIGCYDGNMYKVTLCSGSIIWSFSTEDIIKSTCCWHERTLLFGSYDKKVYKINEDGKLLWKRLIEGPVLTEVLVQNDLIHVTTLASTYHILDFHKGEELAKYKLSAPVFSTPVIVDTSIIIATVDGLIQWRSLDSSEEIHKFESNAQIFSSLTHFKEDDFDYLLFGSGTNLICLKDKLLLWKRQVDSNVIATPTLIPTSKSYFVITVSCKGVLYLINLTDGHILNEFKLPNHVYSSPAVLNDKIVLGCRDDNVYCLKLV</sequence>
<comment type="caution">
    <text evidence="3">The sequence shown here is derived from an EMBL/GenBank/DDBJ whole genome shotgun (WGS) entry which is preliminary data.</text>
</comment>
<dbReference type="Pfam" id="PF00501">
    <property type="entry name" value="AMP-binding"/>
    <property type="match status" value="1"/>
</dbReference>
<keyword evidence="4" id="KW-1185">Reference proteome</keyword>
<proteinExistence type="predicted"/>
<dbReference type="Pfam" id="PF13570">
    <property type="entry name" value="Beta-prop_ACSF4"/>
    <property type="match status" value="1"/>
</dbReference>
<reference evidence="3 4" key="1">
    <citation type="submission" date="2022-12" db="EMBL/GenBank/DDBJ databases">
        <title>Chromosome-level genome assembly of true bugs.</title>
        <authorList>
            <person name="Ma L."/>
            <person name="Li H."/>
        </authorList>
    </citation>
    <scope>NUCLEOTIDE SEQUENCE [LARGE SCALE GENOMIC DNA]</scope>
    <source>
        <strain evidence="3">Lab_2022b</strain>
    </source>
</reference>
<dbReference type="EMBL" id="JAPXFL010000003">
    <property type="protein sequence ID" value="KAK9509313.1"/>
    <property type="molecule type" value="Genomic_DNA"/>
</dbReference>
<feature type="domain" description="Pyrrolo-quinoline quinone repeat" evidence="2">
    <location>
        <begin position="644"/>
        <end position="964"/>
    </location>
</feature>
<dbReference type="InterPro" id="IPR045851">
    <property type="entry name" value="AMP-bd_C_sf"/>
</dbReference>
<name>A0AAW1DJJ5_9HEMI</name>
<evidence type="ECO:0000313" key="4">
    <source>
        <dbReference type="Proteomes" id="UP001461498"/>
    </source>
</evidence>